<reference evidence="5" key="1">
    <citation type="submission" date="2022-11" db="UniProtKB">
        <authorList>
            <consortium name="WormBaseParasite"/>
        </authorList>
    </citation>
    <scope>IDENTIFICATION</scope>
</reference>
<dbReference type="Pfam" id="PF07670">
    <property type="entry name" value="Gate"/>
    <property type="match status" value="1"/>
</dbReference>
<evidence type="ECO:0000259" key="3">
    <source>
        <dbReference type="Pfam" id="PF07670"/>
    </source>
</evidence>
<dbReference type="InterPro" id="IPR011642">
    <property type="entry name" value="Gate_dom"/>
</dbReference>
<dbReference type="PANTHER" id="PTHR10590">
    <property type="entry name" value="SODIUM/NUCLEOSIDE COTRANSPORTER"/>
    <property type="match status" value="1"/>
</dbReference>
<dbReference type="WBParaSite" id="PSAMB.scaffold19092size849.g37785.t1">
    <property type="protein sequence ID" value="PSAMB.scaffold19092size849.g37785.t1"/>
    <property type="gene ID" value="PSAMB.scaffold19092size849.g37785"/>
</dbReference>
<feature type="domain" description="Nucleoside transporter/FeoB GTPase Gate" evidence="3">
    <location>
        <begin position="56"/>
        <end position="115"/>
    </location>
</feature>
<feature type="transmembrane region" description="Helical" evidence="1">
    <location>
        <begin position="52"/>
        <end position="74"/>
    </location>
</feature>
<evidence type="ECO:0000313" key="5">
    <source>
        <dbReference type="WBParaSite" id="PSAMB.scaffold19092size849.g37785.t1"/>
    </source>
</evidence>
<name>A0A914VF93_9BILA</name>
<dbReference type="InterPro" id="IPR008276">
    <property type="entry name" value="C_nuclsd_transpt"/>
</dbReference>
<keyword evidence="1" id="KW-0472">Membrane</keyword>
<dbReference type="GO" id="GO:0005886">
    <property type="term" value="C:plasma membrane"/>
    <property type="evidence" value="ECO:0007669"/>
    <property type="project" value="TreeGrafter"/>
</dbReference>
<keyword evidence="1" id="KW-0812">Transmembrane</keyword>
<proteinExistence type="predicted"/>
<protein>
    <submittedName>
        <fullName evidence="5">Concentrative nucleoside transporter N-terminal domain-containing protein</fullName>
    </submittedName>
</protein>
<dbReference type="Proteomes" id="UP000887566">
    <property type="component" value="Unplaced"/>
</dbReference>
<dbReference type="AlphaFoldDB" id="A0A914VF93"/>
<dbReference type="Pfam" id="PF01773">
    <property type="entry name" value="Nucleos_tra2_N"/>
    <property type="match status" value="1"/>
</dbReference>
<evidence type="ECO:0000259" key="2">
    <source>
        <dbReference type="Pfam" id="PF01773"/>
    </source>
</evidence>
<evidence type="ECO:0000313" key="4">
    <source>
        <dbReference type="Proteomes" id="UP000887566"/>
    </source>
</evidence>
<keyword evidence="1" id="KW-1133">Transmembrane helix</keyword>
<dbReference type="PANTHER" id="PTHR10590:SF4">
    <property type="entry name" value="SOLUTE CARRIER FAMILY 28 MEMBER 3"/>
    <property type="match status" value="1"/>
</dbReference>
<feature type="domain" description="Concentrative nucleoside transporter N-terminal" evidence="2">
    <location>
        <begin position="1"/>
        <end position="39"/>
    </location>
</feature>
<evidence type="ECO:0000256" key="1">
    <source>
        <dbReference type="SAM" id="Phobius"/>
    </source>
</evidence>
<accession>A0A914VF93</accession>
<sequence length="126" mass="14047">MGLLVLRWPWGTTKFNQASNLVVKFLDFTNNGTSFVYGFLAEPPNICGMDPIFAFTSLQVVVYFGAIVAVLYYYGLMQWVLKKLAWFMQLTLGTTATESLNAVACIFLGQVSLMLTFSPLNIKPIS</sequence>
<organism evidence="4 5">
    <name type="scientific">Plectus sambesii</name>
    <dbReference type="NCBI Taxonomy" id="2011161"/>
    <lineage>
        <taxon>Eukaryota</taxon>
        <taxon>Metazoa</taxon>
        <taxon>Ecdysozoa</taxon>
        <taxon>Nematoda</taxon>
        <taxon>Chromadorea</taxon>
        <taxon>Plectida</taxon>
        <taxon>Plectina</taxon>
        <taxon>Plectoidea</taxon>
        <taxon>Plectidae</taxon>
        <taxon>Plectus</taxon>
    </lineage>
</organism>
<dbReference type="InterPro" id="IPR002668">
    <property type="entry name" value="CNT_N_dom"/>
</dbReference>
<dbReference type="GO" id="GO:0005415">
    <property type="term" value="F:nucleoside:sodium symporter activity"/>
    <property type="evidence" value="ECO:0007669"/>
    <property type="project" value="TreeGrafter"/>
</dbReference>
<keyword evidence="4" id="KW-1185">Reference proteome</keyword>